<evidence type="ECO:0000313" key="3">
    <source>
        <dbReference type="EMBL" id="WNH49942.1"/>
    </source>
</evidence>
<evidence type="ECO:0000256" key="1">
    <source>
        <dbReference type="SAM" id="MobiDB-lite"/>
    </source>
</evidence>
<keyword evidence="4" id="KW-1185">Reference proteome</keyword>
<gene>
    <name evidence="3" type="ORF">PDM28_06440</name>
</gene>
<dbReference type="Proteomes" id="UP001305421">
    <property type="component" value="Chromosome"/>
</dbReference>
<organism evidence="3 4">
    <name type="scientific">Stenotrophomonas aracearum</name>
    <dbReference type="NCBI Taxonomy" id="3003272"/>
    <lineage>
        <taxon>Bacteria</taxon>
        <taxon>Pseudomonadati</taxon>
        <taxon>Pseudomonadota</taxon>
        <taxon>Gammaproteobacteria</taxon>
        <taxon>Lysobacterales</taxon>
        <taxon>Lysobacteraceae</taxon>
        <taxon>Stenotrophomonas</taxon>
    </lineage>
</organism>
<accession>A0ABY9YGX4</accession>
<proteinExistence type="predicted"/>
<dbReference type="EMBL" id="CP115543">
    <property type="protein sequence ID" value="WNH49942.1"/>
    <property type="molecule type" value="Genomic_DNA"/>
</dbReference>
<keyword evidence="2" id="KW-0732">Signal</keyword>
<sequence length="105" mass="10622">MTFRCHRALSLRAPALCLAALVAVPLAAAAQAGPLPAPTPAAGATGLRMQLRVVDGCRLPAGDAAGCATAHQRSDAAAPPPPQVQALTPPPEGGQQPRAWQTITF</sequence>
<feature type="compositionally biased region" description="Pro residues" evidence="1">
    <location>
        <begin position="78"/>
        <end position="92"/>
    </location>
</feature>
<name>A0ABY9YGX4_9GAMM</name>
<evidence type="ECO:0000256" key="2">
    <source>
        <dbReference type="SAM" id="SignalP"/>
    </source>
</evidence>
<evidence type="ECO:0000313" key="4">
    <source>
        <dbReference type="Proteomes" id="UP001305421"/>
    </source>
</evidence>
<feature type="region of interest" description="Disordered" evidence="1">
    <location>
        <begin position="68"/>
        <end position="105"/>
    </location>
</feature>
<feature type="chain" id="PRO_5046055823" evidence="2">
    <location>
        <begin position="33"/>
        <end position="105"/>
    </location>
</feature>
<reference evidence="3 4" key="1">
    <citation type="submission" date="2022-12" db="EMBL/GenBank/DDBJ databases">
        <title>Two new species, Stenotrophomonas aracearum and Stenotrophomonas oahuensis, isolated from Anthurium (Araceae family) in Hawaii.</title>
        <authorList>
            <person name="Chunag S.C."/>
            <person name="Dobhal S."/>
            <person name="Alvarez A."/>
            <person name="Arif M."/>
        </authorList>
    </citation>
    <scope>NUCLEOTIDE SEQUENCE [LARGE SCALE GENOMIC DNA]</scope>
    <source>
        <strain evidence="3 4">A5588</strain>
    </source>
</reference>
<feature type="signal peptide" evidence="2">
    <location>
        <begin position="1"/>
        <end position="32"/>
    </location>
</feature>
<dbReference type="RefSeq" id="WP_146033480.1">
    <property type="nucleotide sequence ID" value="NZ_CP115543.1"/>
</dbReference>
<protein>
    <submittedName>
        <fullName evidence="3">Uncharacterized protein</fullName>
    </submittedName>
</protein>